<gene>
    <name evidence="1" type="ORF">Metlim_1727</name>
</gene>
<dbReference type="AlphaFoldDB" id="H1YWM6"/>
<dbReference type="EMBL" id="CM001436">
    <property type="protein sequence ID" value="EHQ35828.1"/>
    <property type="molecule type" value="Genomic_DNA"/>
</dbReference>
<dbReference type="CDD" id="cd11714">
    <property type="entry name" value="GINS_A_archaea"/>
    <property type="match status" value="1"/>
</dbReference>
<name>H1YWM6_9EURY</name>
<evidence type="ECO:0000313" key="1">
    <source>
        <dbReference type="EMBL" id="EHQ35828.1"/>
    </source>
</evidence>
<proteinExistence type="predicted"/>
<dbReference type="InParanoid" id="H1YWM6"/>
<dbReference type="Gene3D" id="1.20.58.1030">
    <property type="match status" value="1"/>
</dbReference>
<keyword evidence="2" id="KW-1185">Reference proteome</keyword>
<dbReference type="HOGENOM" id="CLU_104918_0_0_2"/>
<dbReference type="Proteomes" id="UP000005741">
    <property type="component" value="Chromosome"/>
</dbReference>
<evidence type="ECO:0000313" key="2">
    <source>
        <dbReference type="Proteomes" id="UP000005741"/>
    </source>
</evidence>
<accession>H1YWM6</accession>
<evidence type="ECO:0008006" key="3">
    <source>
        <dbReference type="Google" id="ProtNLM"/>
    </source>
</evidence>
<dbReference type="STRING" id="937775.Metlim_1727"/>
<organism evidence="1 2">
    <name type="scientific">Methanoplanus limicola DSM 2279</name>
    <dbReference type="NCBI Taxonomy" id="937775"/>
    <lineage>
        <taxon>Archaea</taxon>
        <taxon>Methanobacteriati</taxon>
        <taxon>Methanobacteriota</taxon>
        <taxon>Stenosarchaea group</taxon>
        <taxon>Methanomicrobia</taxon>
        <taxon>Methanomicrobiales</taxon>
        <taxon>Methanomicrobiaceae</taxon>
        <taxon>Methanoplanus</taxon>
    </lineage>
</organism>
<reference evidence="1 2" key="1">
    <citation type="submission" date="2011-10" db="EMBL/GenBank/DDBJ databases">
        <title>The Improved High-Quality Draft genome of Methanoplanus limicola DSM 2279.</title>
        <authorList>
            <consortium name="US DOE Joint Genome Institute (JGI-PGF)"/>
            <person name="Lucas S."/>
            <person name="Copeland A."/>
            <person name="Lapidus A."/>
            <person name="Glavina del Rio T."/>
            <person name="Dalin E."/>
            <person name="Tice H."/>
            <person name="Bruce D."/>
            <person name="Goodwin L."/>
            <person name="Pitluck S."/>
            <person name="Peters L."/>
            <person name="Mikhailova N."/>
            <person name="Lu M."/>
            <person name="Kyrpides N."/>
            <person name="Mavromatis K."/>
            <person name="Ivanova N."/>
            <person name="Markowitz V."/>
            <person name="Cheng J.-F."/>
            <person name="Hugenholtz P."/>
            <person name="Woyke T."/>
            <person name="Wu D."/>
            <person name="Wirth R."/>
            <person name="Brambilla E.-M."/>
            <person name="Klenk H.-P."/>
            <person name="Eisen J.A."/>
        </authorList>
    </citation>
    <scope>NUCLEOTIDE SEQUENCE [LARGE SCALE GENOMIC DNA]</scope>
    <source>
        <strain evidence="1 2">DSM 2279</strain>
    </source>
</reference>
<sequence length="244" mass="27782">MSGICNIDLDYLRLIVLDERGSGKLSEIPDDVYSEALEYLSELYSEASSIDHFMTERGSELLNEIESVQATLQDITNQRIRKIIKLAEIQADCGKTDKEELKRMLPPEEEMYDKILLAIGECRKKFTEPEFLRTTKKSAAVNQQITARVDEEILSEDYISDIIPHIDDILIKEAENEPKSEFSRPEKSGGIEYEPIYIIENIDSFMGIDGRIYNLSAEDIVTLPRINADVLYNRNIALNIGIGK</sequence>
<protein>
    <recommendedName>
        <fullName evidence="3">DNA replication complex GINS family protein</fullName>
    </recommendedName>
</protein>
<dbReference type="Gene3D" id="3.40.5.50">
    <property type="match status" value="1"/>
</dbReference>